<keyword evidence="3" id="KW-0677">Repeat</keyword>
<dbReference type="Pfam" id="PF00109">
    <property type="entry name" value="ketoacyl-synt"/>
    <property type="match status" value="1"/>
</dbReference>
<dbReference type="PANTHER" id="PTHR11712">
    <property type="entry name" value="POLYKETIDE SYNTHASE-RELATED"/>
    <property type="match status" value="1"/>
</dbReference>
<dbReference type="EMBL" id="BKCJ010005247">
    <property type="protein sequence ID" value="GEU65674.1"/>
    <property type="molecule type" value="Genomic_DNA"/>
</dbReference>
<evidence type="ECO:0000256" key="4">
    <source>
        <dbReference type="PROSITE-ProRule" id="PRU00708"/>
    </source>
</evidence>
<dbReference type="GO" id="GO:0006633">
    <property type="term" value="P:fatty acid biosynthetic process"/>
    <property type="evidence" value="ECO:0007669"/>
    <property type="project" value="TreeGrafter"/>
</dbReference>
<dbReference type="InterPro" id="IPR014030">
    <property type="entry name" value="Ketoacyl_synth_N"/>
</dbReference>
<dbReference type="GO" id="GO:0005739">
    <property type="term" value="C:mitochondrion"/>
    <property type="evidence" value="ECO:0007669"/>
    <property type="project" value="TreeGrafter"/>
</dbReference>
<dbReference type="GO" id="GO:0004315">
    <property type="term" value="F:3-oxoacyl-[acyl-carrier-protein] synthase activity"/>
    <property type="evidence" value="ECO:0007669"/>
    <property type="project" value="UniProtKB-EC"/>
</dbReference>
<comment type="caution">
    <text evidence="6">The sequence shown here is derived from an EMBL/GenBank/DDBJ whole genome shotgun (WGS) entry which is preliminary data.</text>
</comment>
<dbReference type="NCBIfam" id="TIGR00756">
    <property type="entry name" value="PPR"/>
    <property type="match status" value="1"/>
</dbReference>
<protein>
    <recommendedName>
        <fullName evidence="1">beta-ketoacyl-[acyl-carrier-protein] synthase I</fullName>
        <ecNumber evidence="1">2.3.1.41</ecNumber>
    </recommendedName>
</protein>
<dbReference type="EC" id="2.3.1.41" evidence="1"/>
<accession>A0A6L2LZB6</accession>
<organism evidence="6">
    <name type="scientific">Tanacetum cinerariifolium</name>
    <name type="common">Dalmatian daisy</name>
    <name type="synonym">Chrysanthemum cinerariifolium</name>
    <dbReference type="NCBI Taxonomy" id="118510"/>
    <lineage>
        <taxon>Eukaryota</taxon>
        <taxon>Viridiplantae</taxon>
        <taxon>Streptophyta</taxon>
        <taxon>Embryophyta</taxon>
        <taxon>Tracheophyta</taxon>
        <taxon>Spermatophyta</taxon>
        <taxon>Magnoliopsida</taxon>
        <taxon>eudicotyledons</taxon>
        <taxon>Gunneridae</taxon>
        <taxon>Pentapetalae</taxon>
        <taxon>asterids</taxon>
        <taxon>campanulids</taxon>
        <taxon>Asterales</taxon>
        <taxon>Asteraceae</taxon>
        <taxon>Asteroideae</taxon>
        <taxon>Anthemideae</taxon>
        <taxon>Anthemidinae</taxon>
        <taxon>Tanacetum</taxon>
    </lineage>
</organism>
<evidence type="ECO:0000313" key="6">
    <source>
        <dbReference type="EMBL" id="GEU65674.1"/>
    </source>
</evidence>
<keyword evidence="2" id="KW-0808">Transferase</keyword>
<evidence type="ECO:0000256" key="2">
    <source>
        <dbReference type="ARBA" id="ARBA00022679"/>
    </source>
</evidence>
<dbReference type="PANTHER" id="PTHR11712:SF357">
    <property type="entry name" value="3-OXOACYL-[ACYL-CARRIER-PROTEIN] SYNTHASE"/>
    <property type="match status" value="1"/>
</dbReference>
<name>A0A6L2LZB6_TANCI</name>
<feature type="domain" description="Ketosynthase family 3 (KS3)" evidence="5">
    <location>
        <begin position="1"/>
        <end position="409"/>
    </location>
</feature>
<dbReference type="SUPFAM" id="SSF53901">
    <property type="entry name" value="Thiolase-like"/>
    <property type="match status" value="1"/>
</dbReference>
<dbReference type="PROSITE" id="PS51375">
    <property type="entry name" value="PPR"/>
    <property type="match status" value="1"/>
</dbReference>
<feature type="repeat" description="PPR" evidence="4">
    <location>
        <begin position="368"/>
        <end position="402"/>
    </location>
</feature>
<dbReference type="Gene3D" id="1.25.40.10">
    <property type="entry name" value="Tetratricopeptide repeat domain"/>
    <property type="match status" value="1"/>
</dbReference>
<dbReference type="AlphaFoldDB" id="A0A6L2LZB6"/>
<gene>
    <name evidence="6" type="ORF">Tci_037652</name>
</gene>
<proteinExistence type="predicted"/>
<dbReference type="InterPro" id="IPR002885">
    <property type="entry name" value="PPR_rpt"/>
</dbReference>
<dbReference type="Pfam" id="PF13041">
    <property type="entry name" value="PPR_2"/>
    <property type="match status" value="1"/>
</dbReference>
<evidence type="ECO:0000256" key="1">
    <source>
        <dbReference type="ARBA" id="ARBA00013191"/>
    </source>
</evidence>
<reference evidence="6" key="1">
    <citation type="journal article" date="2019" name="Sci. Rep.">
        <title>Draft genome of Tanacetum cinerariifolium, the natural source of mosquito coil.</title>
        <authorList>
            <person name="Yamashiro T."/>
            <person name="Shiraishi A."/>
            <person name="Satake H."/>
            <person name="Nakayama K."/>
        </authorList>
    </citation>
    <scope>NUCLEOTIDE SEQUENCE</scope>
</reference>
<dbReference type="InterPro" id="IPR020841">
    <property type="entry name" value="PKS_Beta-ketoAc_synthase_dom"/>
</dbReference>
<evidence type="ECO:0000259" key="5">
    <source>
        <dbReference type="PROSITE" id="PS52004"/>
    </source>
</evidence>
<dbReference type="InterPro" id="IPR011990">
    <property type="entry name" value="TPR-like_helical_dom_sf"/>
</dbReference>
<evidence type="ECO:0000256" key="3">
    <source>
        <dbReference type="ARBA" id="ARBA00022737"/>
    </source>
</evidence>
<sequence length="409" mass="44775">MSSPITVRSSSRIITTRSLQIFASCSSATAPKRKKDAKKRVVITDVQINKERAGVLVGSVAGGSMVSYDGMEALIERGYARISPFLIPFTTTSMSSALLAMDLGFSGPNYAISAACPTSNTCFLAAANYIRDGNAELMIAGGVDACINPITMGGFAVCKALSRRNDDPLTACRPWDQDRDGFVMGEGAGVLVMESLEHAMKRDAPILAEYLGGAVNCDAYHITNPRSEGLSLFSCIQSGLVDAKISVEEIWLRYDRFICANYMEVSYGCCCQFLPYVGYVTIIMTDYPFIKYALIGAWDYSPLHPKLLVKKKAFREIDDVFVRMRNEGQFASCDVLSEVVRVYSQCGLVDKGLEFYKNVVEVYECVPNVYACNALLSGLVKCGRLESACEVYDEMVQRGGADNYSTCIM</sequence>
<feature type="non-terminal residue" evidence="6">
    <location>
        <position position="409"/>
    </location>
</feature>
<dbReference type="InterPro" id="IPR000794">
    <property type="entry name" value="Beta-ketoacyl_synthase"/>
</dbReference>
<dbReference type="InterPro" id="IPR016039">
    <property type="entry name" value="Thiolase-like"/>
</dbReference>
<dbReference type="PROSITE" id="PS52004">
    <property type="entry name" value="KS3_2"/>
    <property type="match status" value="1"/>
</dbReference>
<dbReference type="Gene3D" id="3.40.47.10">
    <property type="match status" value="1"/>
</dbReference>